<accession>A0A978UHG3</accession>
<evidence type="ECO:0000256" key="2">
    <source>
        <dbReference type="ARBA" id="ARBA00022723"/>
    </source>
</evidence>
<proteinExistence type="inferred from homology"/>
<evidence type="ECO:0000256" key="4">
    <source>
        <dbReference type="ARBA" id="ARBA00023004"/>
    </source>
</evidence>
<dbReference type="OrthoDB" id="627829at2759"/>
<organism evidence="7 8">
    <name type="scientific">Ziziphus jujuba var. spinosa</name>
    <dbReference type="NCBI Taxonomy" id="714518"/>
    <lineage>
        <taxon>Eukaryota</taxon>
        <taxon>Viridiplantae</taxon>
        <taxon>Streptophyta</taxon>
        <taxon>Embryophyta</taxon>
        <taxon>Tracheophyta</taxon>
        <taxon>Spermatophyta</taxon>
        <taxon>Magnoliopsida</taxon>
        <taxon>eudicotyledons</taxon>
        <taxon>Gunneridae</taxon>
        <taxon>Pentapetalae</taxon>
        <taxon>rosids</taxon>
        <taxon>fabids</taxon>
        <taxon>Rosales</taxon>
        <taxon>Rhamnaceae</taxon>
        <taxon>Paliureae</taxon>
        <taxon>Ziziphus</taxon>
    </lineage>
</organism>
<dbReference type="InterPro" id="IPR044861">
    <property type="entry name" value="IPNS-like_FE2OG_OXY"/>
</dbReference>
<evidence type="ECO:0000256" key="1">
    <source>
        <dbReference type="ARBA" id="ARBA00008056"/>
    </source>
</evidence>
<dbReference type="Gene3D" id="2.60.120.330">
    <property type="entry name" value="B-lactam Antibiotic, Isopenicillin N Synthase, Chain"/>
    <property type="match status" value="1"/>
</dbReference>
<dbReference type="GO" id="GO:0031418">
    <property type="term" value="F:L-ascorbic acid binding"/>
    <property type="evidence" value="ECO:0007669"/>
    <property type="project" value="UniProtKB-KW"/>
</dbReference>
<name>A0A978UHG3_ZIZJJ</name>
<keyword evidence="3" id="KW-0847">Vitamin C</keyword>
<evidence type="ECO:0000259" key="6">
    <source>
        <dbReference type="PROSITE" id="PS51471"/>
    </source>
</evidence>
<sequence length="308" mass="34785">MKTLHPSEVPTIDFNDLSSHNSETSSLIVAKTIHQACQEMGFFQIINHGISKRAIEDAFDTLGKFFALPSEENKQFLSDDVHKPVRFVNDSQNSRDFLKLYAHPIEDWIDSWPNNPADFRDKVGNYAKEVRKLGIDIIGAIMESLGLAPNYLRDKLEKGMQMIVVNSYEQCSPSTNIIGASPHTDHSIITILLENTFGLEVLDLKDNEWKIVPAAMEDALIVLVGDHLELLSNGLYKSVFHRVVRSSRNSRISIGSFQSLAMRNMVEPAVELVDKDYNPKRYGASSLEEYIKYLASHEAKPYVESLKI</sequence>
<protein>
    <recommendedName>
        <fullName evidence="6">Fe2OG dioxygenase domain-containing protein</fullName>
    </recommendedName>
</protein>
<evidence type="ECO:0000256" key="3">
    <source>
        <dbReference type="ARBA" id="ARBA00022896"/>
    </source>
</evidence>
<keyword evidence="2 5" id="KW-0479">Metal-binding</keyword>
<gene>
    <name evidence="7" type="ORF">FEM48_Zijuj11G0068200</name>
</gene>
<dbReference type="GO" id="GO:0046872">
    <property type="term" value="F:metal ion binding"/>
    <property type="evidence" value="ECO:0007669"/>
    <property type="project" value="UniProtKB-KW"/>
</dbReference>
<dbReference type="Pfam" id="PF03171">
    <property type="entry name" value="2OG-FeII_Oxy"/>
    <property type="match status" value="1"/>
</dbReference>
<keyword evidence="5" id="KW-0560">Oxidoreductase</keyword>
<dbReference type="EMBL" id="JAEACU010000011">
    <property type="protein sequence ID" value="KAH7514244.1"/>
    <property type="molecule type" value="Genomic_DNA"/>
</dbReference>
<dbReference type="Pfam" id="PF14226">
    <property type="entry name" value="DIOX_N"/>
    <property type="match status" value="1"/>
</dbReference>
<evidence type="ECO:0000313" key="7">
    <source>
        <dbReference type="EMBL" id="KAH7514244.1"/>
    </source>
</evidence>
<evidence type="ECO:0000313" key="8">
    <source>
        <dbReference type="Proteomes" id="UP000813462"/>
    </source>
</evidence>
<dbReference type="SUPFAM" id="SSF51197">
    <property type="entry name" value="Clavaminate synthase-like"/>
    <property type="match status" value="1"/>
</dbReference>
<feature type="domain" description="Fe2OG dioxygenase" evidence="6">
    <location>
        <begin position="158"/>
        <end position="260"/>
    </location>
</feature>
<dbReference type="GO" id="GO:0016491">
    <property type="term" value="F:oxidoreductase activity"/>
    <property type="evidence" value="ECO:0007669"/>
    <property type="project" value="UniProtKB-KW"/>
</dbReference>
<evidence type="ECO:0000256" key="5">
    <source>
        <dbReference type="RuleBase" id="RU003682"/>
    </source>
</evidence>
<keyword evidence="4 5" id="KW-0408">Iron</keyword>
<dbReference type="InterPro" id="IPR026992">
    <property type="entry name" value="DIOX_N"/>
</dbReference>
<dbReference type="InterPro" id="IPR050295">
    <property type="entry name" value="Plant_2OG-oxidoreductases"/>
</dbReference>
<dbReference type="InterPro" id="IPR027443">
    <property type="entry name" value="IPNS-like_sf"/>
</dbReference>
<comment type="similarity">
    <text evidence="1 5">Belongs to the iron/ascorbate-dependent oxidoreductase family.</text>
</comment>
<dbReference type="PROSITE" id="PS51471">
    <property type="entry name" value="FE2OG_OXY"/>
    <property type="match status" value="1"/>
</dbReference>
<reference evidence="7" key="1">
    <citation type="journal article" date="2021" name="Front. Plant Sci.">
        <title>Chromosome-Scale Genome Assembly for Chinese Sour Jujube and Insights Into Its Genome Evolution and Domestication Signature.</title>
        <authorList>
            <person name="Shen L.-Y."/>
            <person name="Luo H."/>
            <person name="Wang X.-L."/>
            <person name="Wang X.-M."/>
            <person name="Qiu X.-J."/>
            <person name="Liu H."/>
            <person name="Zhou S.-S."/>
            <person name="Jia K.-H."/>
            <person name="Nie S."/>
            <person name="Bao Y.-T."/>
            <person name="Zhang R.-G."/>
            <person name="Yun Q.-Z."/>
            <person name="Chai Y.-H."/>
            <person name="Lu J.-Y."/>
            <person name="Li Y."/>
            <person name="Zhao S.-W."/>
            <person name="Mao J.-F."/>
            <person name="Jia S.-G."/>
            <person name="Mao Y.-M."/>
        </authorList>
    </citation>
    <scope>NUCLEOTIDE SEQUENCE</scope>
    <source>
        <strain evidence="7">AT0</strain>
        <tissue evidence="7">Leaf</tissue>
    </source>
</reference>
<comment type="caution">
    <text evidence="7">The sequence shown here is derived from an EMBL/GenBank/DDBJ whole genome shotgun (WGS) entry which is preliminary data.</text>
</comment>
<dbReference type="InterPro" id="IPR005123">
    <property type="entry name" value="Oxoglu/Fe-dep_dioxygenase_dom"/>
</dbReference>
<dbReference type="PANTHER" id="PTHR47991">
    <property type="entry name" value="OXOGLUTARATE/IRON-DEPENDENT DIOXYGENASE"/>
    <property type="match status" value="1"/>
</dbReference>
<dbReference type="AlphaFoldDB" id="A0A978UHG3"/>
<dbReference type="Proteomes" id="UP000813462">
    <property type="component" value="Unassembled WGS sequence"/>
</dbReference>